<dbReference type="AlphaFoldDB" id="B7PTU8"/>
<keyword evidence="4" id="KW-1185">Reference proteome</keyword>
<dbReference type="PaxDb" id="6945-B7PTU8"/>
<dbReference type="VEuPathDB" id="VectorBase:ISCW007498"/>
<dbReference type="EMBL" id="ABJB010267421">
    <property type="status" value="NOT_ANNOTATED_CDS"/>
    <property type="molecule type" value="Genomic_DNA"/>
</dbReference>
<gene>
    <name evidence="2" type="ORF">IscW_ISCW007498</name>
</gene>
<reference evidence="3" key="2">
    <citation type="submission" date="2020-05" db="UniProtKB">
        <authorList>
            <consortium name="EnsemblMetazoa"/>
        </authorList>
    </citation>
    <scope>IDENTIFICATION</scope>
    <source>
        <strain evidence="3">wikel</strain>
    </source>
</reference>
<dbReference type="EnsemblMetazoa" id="ISCW007498-RA">
    <property type="protein sequence ID" value="ISCW007498-PA"/>
    <property type="gene ID" value="ISCW007498"/>
</dbReference>
<proteinExistence type="predicted"/>
<evidence type="ECO:0000313" key="2">
    <source>
        <dbReference type="EMBL" id="EEC10020.1"/>
    </source>
</evidence>
<dbReference type="VEuPathDB" id="VectorBase:ISCI007498"/>
<evidence type="ECO:0000256" key="1">
    <source>
        <dbReference type="SAM" id="MobiDB-lite"/>
    </source>
</evidence>
<evidence type="ECO:0000313" key="3">
    <source>
        <dbReference type="EnsemblMetazoa" id="ISCW007498-PA"/>
    </source>
</evidence>
<sequence>MVTHLDEANKVFHSNSSTVPASRINNTATEALNFKVTARGIEVEEAEKVVAMERRDSMVMADSKVRNLEAKAAQNRVMATEEAKSKATEMGESNRKATPTKGKSRVTETGVHRSKVMVPEVTKNKGMAMGGSRVVVTEMKNRLHRAMVEVTRTRAMETERARIWAMVKKARQYKAMVVQIFNSTVLQMGMDS</sequence>
<feature type="region of interest" description="Disordered" evidence="1">
    <location>
        <begin position="76"/>
        <end position="111"/>
    </location>
</feature>
<organism>
    <name type="scientific">Ixodes scapularis</name>
    <name type="common">Black-legged tick</name>
    <name type="synonym">Deer tick</name>
    <dbReference type="NCBI Taxonomy" id="6945"/>
    <lineage>
        <taxon>Eukaryota</taxon>
        <taxon>Metazoa</taxon>
        <taxon>Ecdysozoa</taxon>
        <taxon>Arthropoda</taxon>
        <taxon>Chelicerata</taxon>
        <taxon>Arachnida</taxon>
        <taxon>Acari</taxon>
        <taxon>Parasitiformes</taxon>
        <taxon>Ixodida</taxon>
        <taxon>Ixodoidea</taxon>
        <taxon>Ixodidae</taxon>
        <taxon>Ixodinae</taxon>
        <taxon>Ixodes</taxon>
    </lineage>
</organism>
<accession>B7PTU8</accession>
<dbReference type="EMBL" id="DS788519">
    <property type="protein sequence ID" value="EEC10020.1"/>
    <property type="molecule type" value="Genomic_DNA"/>
</dbReference>
<dbReference type="Proteomes" id="UP000001555">
    <property type="component" value="Unassembled WGS sequence"/>
</dbReference>
<feature type="compositionally biased region" description="Basic and acidic residues" evidence="1">
    <location>
        <begin position="79"/>
        <end position="95"/>
    </location>
</feature>
<evidence type="ECO:0000313" key="4">
    <source>
        <dbReference type="Proteomes" id="UP000001555"/>
    </source>
</evidence>
<dbReference type="InParanoid" id="B7PTU8"/>
<dbReference type="HOGENOM" id="CLU_1416601_0_0_1"/>
<name>B7PTU8_IXOSC</name>
<protein>
    <submittedName>
        <fullName evidence="2 3">Uncharacterized protein</fullName>
    </submittedName>
</protein>
<reference evidence="2 4" key="1">
    <citation type="submission" date="2008-03" db="EMBL/GenBank/DDBJ databases">
        <title>Annotation of Ixodes scapularis.</title>
        <authorList>
            <consortium name="Ixodes scapularis Genome Project Consortium"/>
            <person name="Caler E."/>
            <person name="Hannick L.I."/>
            <person name="Bidwell S."/>
            <person name="Joardar V."/>
            <person name="Thiagarajan M."/>
            <person name="Amedeo P."/>
            <person name="Galinsky K.J."/>
            <person name="Schobel S."/>
            <person name="Inman J."/>
            <person name="Hostetler J."/>
            <person name="Miller J."/>
            <person name="Hammond M."/>
            <person name="Megy K."/>
            <person name="Lawson D."/>
            <person name="Kodira C."/>
            <person name="Sutton G."/>
            <person name="Meyer J."/>
            <person name="Hill C.A."/>
            <person name="Birren B."/>
            <person name="Nene V."/>
            <person name="Collins F."/>
            <person name="Alarcon-Chaidez F."/>
            <person name="Wikel S."/>
            <person name="Strausberg R."/>
        </authorList>
    </citation>
    <scope>NUCLEOTIDE SEQUENCE [LARGE SCALE GENOMIC DNA]</scope>
    <source>
        <strain evidence="4">Wikel</strain>
        <strain evidence="2">Wikel colony</strain>
    </source>
</reference>